<keyword evidence="1" id="KW-0472">Membrane</keyword>
<evidence type="ECO:0000256" key="1">
    <source>
        <dbReference type="SAM" id="Phobius"/>
    </source>
</evidence>
<gene>
    <name evidence="2" type="ORF">ABID37_000515</name>
</gene>
<sequence length="187" mass="20030">MSLLETGLVAIRDRKRLAEIVAVIARFGIDDVLGRIGLSGLASSSRRDGGEAMQADAPERLRLAPMVQSEMLRRYAPGAVFGKGRALAFDLAGLALDLPALIRLLALRVRQGRISASVELQGLERIGGDIRWAATRIAVSIVTAAFALGLAPRLFEYGPPVFGVPLPLWLGLGVIAAGLVWLIMPRR</sequence>
<evidence type="ECO:0000313" key="2">
    <source>
        <dbReference type="EMBL" id="MET3790324.1"/>
    </source>
</evidence>
<feature type="transmembrane region" description="Helical" evidence="1">
    <location>
        <begin position="133"/>
        <end position="154"/>
    </location>
</feature>
<keyword evidence="1" id="KW-1133">Transmembrane helix</keyword>
<dbReference type="RefSeq" id="WP_354192476.1">
    <property type="nucleotide sequence ID" value="NZ_JBEPML010000002.1"/>
</dbReference>
<name>A0ABV2MU52_9HYPH</name>
<comment type="caution">
    <text evidence="2">The sequence shown here is derived from an EMBL/GenBank/DDBJ whole genome shotgun (WGS) entry which is preliminary data.</text>
</comment>
<keyword evidence="1" id="KW-0812">Transmembrane</keyword>
<reference evidence="2 3" key="1">
    <citation type="submission" date="2024-06" db="EMBL/GenBank/DDBJ databases">
        <title>Genomic Encyclopedia of Type Strains, Phase IV (KMG-IV): sequencing the most valuable type-strain genomes for metagenomic binning, comparative biology and taxonomic classification.</title>
        <authorList>
            <person name="Goeker M."/>
        </authorList>
    </citation>
    <scope>NUCLEOTIDE SEQUENCE [LARGE SCALE GENOMIC DNA]</scope>
    <source>
        <strain evidence="2 3">DSM 27865</strain>
    </source>
</reference>
<feature type="transmembrane region" description="Helical" evidence="1">
    <location>
        <begin position="166"/>
        <end position="184"/>
    </location>
</feature>
<proteinExistence type="predicted"/>
<dbReference type="EMBL" id="JBEPML010000002">
    <property type="protein sequence ID" value="MET3790324.1"/>
    <property type="molecule type" value="Genomic_DNA"/>
</dbReference>
<evidence type="ECO:0000313" key="3">
    <source>
        <dbReference type="Proteomes" id="UP001549076"/>
    </source>
</evidence>
<protein>
    <recommendedName>
        <fullName evidence="4">Type II secretion system protein GspF domain-containing protein</fullName>
    </recommendedName>
</protein>
<dbReference type="Proteomes" id="UP001549076">
    <property type="component" value="Unassembled WGS sequence"/>
</dbReference>
<organism evidence="2 3">
    <name type="scientific">Aquamicrobium terrae</name>
    <dbReference type="NCBI Taxonomy" id="1324945"/>
    <lineage>
        <taxon>Bacteria</taxon>
        <taxon>Pseudomonadati</taxon>
        <taxon>Pseudomonadota</taxon>
        <taxon>Alphaproteobacteria</taxon>
        <taxon>Hyphomicrobiales</taxon>
        <taxon>Phyllobacteriaceae</taxon>
        <taxon>Aquamicrobium</taxon>
    </lineage>
</organism>
<evidence type="ECO:0008006" key="4">
    <source>
        <dbReference type="Google" id="ProtNLM"/>
    </source>
</evidence>
<keyword evidence="3" id="KW-1185">Reference proteome</keyword>
<accession>A0ABV2MU52</accession>